<dbReference type="Proteomes" id="UP001153712">
    <property type="component" value="Chromosome 9"/>
</dbReference>
<dbReference type="GO" id="GO:0005737">
    <property type="term" value="C:cytoplasm"/>
    <property type="evidence" value="ECO:0007669"/>
    <property type="project" value="TreeGrafter"/>
</dbReference>
<dbReference type="Gene3D" id="1.10.287.110">
    <property type="entry name" value="DnaJ domain"/>
    <property type="match status" value="1"/>
</dbReference>
<evidence type="ECO:0000313" key="5">
    <source>
        <dbReference type="EMBL" id="CAG9865130.1"/>
    </source>
</evidence>
<dbReference type="InterPro" id="IPR036869">
    <property type="entry name" value="J_dom_sf"/>
</dbReference>
<dbReference type="PANTHER" id="PTHR44144">
    <property type="entry name" value="DNAJ HOMOLOG SUBFAMILY C MEMBER 9"/>
    <property type="match status" value="1"/>
</dbReference>
<feature type="region of interest" description="Disordered" evidence="3">
    <location>
        <begin position="227"/>
        <end position="253"/>
    </location>
</feature>
<organism evidence="5 6">
    <name type="scientific">Phyllotreta striolata</name>
    <name type="common">Striped flea beetle</name>
    <name type="synonym">Crioceris striolata</name>
    <dbReference type="NCBI Taxonomy" id="444603"/>
    <lineage>
        <taxon>Eukaryota</taxon>
        <taxon>Metazoa</taxon>
        <taxon>Ecdysozoa</taxon>
        <taxon>Arthropoda</taxon>
        <taxon>Hexapoda</taxon>
        <taxon>Insecta</taxon>
        <taxon>Pterygota</taxon>
        <taxon>Neoptera</taxon>
        <taxon>Endopterygota</taxon>
        <taxon>Coleoptera</taxon>
        <taxon>Polyphaga</taxon>
        <taxon>Cucujiformia</taxon>
        <taxon>Chrysomeloidea</taxon>
        <taxon>Chrysomelidae</taxon>
        <taxon>Galerucinae</taxon>
        <taxon>Alticini</taxon>
        <taxon>Phyllotreta</taxon>
    </lineage>
</organism>
<reference evidence="5" key="1">
    <citation type="submission" date="2022-01" db="EMBL/GenBank/DDBJ databases">
        <authorList>
            <person name="King R."/>
        </authorList>
    </citation>
    <scope>NUCLEOTIDE SEQUENCE</scope>
</reference>
<dbReference type="GO" id="GO:0005634">
    <property type="term" value="C:nucleus"/>
    <property type="evidence" value="ECO:0007669"/>
    <property type="project" value="TreeGrafter"/>
</dbReference>
<proteinExistence type="predicted"/>
<dbReference type="PANTHER" id="PTHR44144:SF1">
    <property type="entry name" value="DNAJ HOMOLOG SUBFAMILY C MEMBER 9"/>
    <property type="match status" value="1"/>
</dbReference>
<evidence type="ECO:0000256" key="3">
    <source>
        <dbReference type="SAM" id="MobiDB-lite"/>
    </source>
</evidence>
<dbReference type="SUPFAM" id="SSF46565">
    <property type="entry name" value="Chaperone J-domain"/>
    <property type="match status" value="1"/>
</dbReference>
<feature type="coiled-coil region" evidence="2">
    <location>
        <begin position="180"/>
        <end position="215"/>
    </location>
</feature>
<dbReference type="Pfam" id="PF00226">
    <property type="entry name" value="DnaJ"/>
    <property type="match status" value="1"/>
</dbReference>
<keyword evidence="6" id="KW-1185">Reference proteome</keyword>
<accession>A0A9N9U1U2</accession>
<dbReference type="GO" id="GO:0031072">
    <property type="term" value="F:heat shock protein binding"/>
    <property type="evidence" value="ECO:0007669"/>
    <property type="project" value="TreeGrafter"/>
</dbReference>
<sequence length="253" mass="30436">MAFKSLCEKYFGSSNFYEILKIEAGANTNEIKKAYHRLSLLVHPDRVDESEKDIATEKFKALGKIHTILQDKEKRKIYDDHGDFDEDSDSAFNWSEYWKVIFKKIETKDIEEFERNYIGSDRELRDIKKAYEQSRGNMDRILELVPFSNCDSEPRIIEIVQKMVDDGEVEYFVTFFKESKQRKLRRRRKYEKERREVEKINFEDLERELENNMKKRQEDFLNFVSDLESRAKKPKRKSITKPKDSPKSKRTKK</sequence>
<dbReference type="CDD" id="cd06257">
    <property type="entry name" value="DnaJ"/>
    <property type="match status" value="1"/>
</dbReference>
<protein>
    <recommendedName>
        <fullName evidence="4">J domain-containing protein</fullName>
    </recommendedName>
</protein>
<evidence type="ECO:0000256" key="1">
    <source>
        <dbReference type="ARBA" id="ARBA00022553"/>
    </source>
</evidence>
<dbReference type="AlphaFoldDB" id="A0A9N9U1U2"/>
<evidence type="ECO:0000313" key="6">
    <source>
        <dbReference type="Proteomes" id="UP001153712"/>
    </source>
</evidence>
<dbReference type="Pfam" id="PF23302">
    <property type="entry name" value="HTH_DNAJC9"/>
    <property type="match status" value="1"/>
</dbReference>
<dbReference type="InterPro" id="IPR001623">
    <property type="entry name" value="DnaJ_domain"/>
</dbReference>
<gene>
    <name evidence="5" type="ORF">PHYEVI_LOCUS11375</name>
</gene>
<feature type="domain" description="J" evidence="4">
    <location>
        <begin position="15"/>
        <end position="82"/>
    </location>
</feature>
<dbReference type="PROSITE" id="PS50076">
    <property type="entry name" value="DNAJ_2"/>
    <property type="match status" value="1"/>
</dbReference>
<keyword evidence="2" id="KW-0175">Coiled coil</keyword>
<dbReference type="InterPro" id="IPR052594">
    <property type="entry name" value="J_domain-containing_protein"/>
</dbReference>
<evidence type="ECO:0000256" key="2">
    <source>
        <dbReference type="SAM" id="Coils"/>
    </source>
</evidence>
<keyword evidence="1" id="KW-0597">Phosphoprotein</keyword>
<name>A0A9N9U1U2_PHYSR</name>
<evidence type="ECO:0000259" key="4">
    <source>
        <dbReference type="PROSITE" id="PS50076"/>
    </source>
</evidence>
<dbReference type="InterPro" id="IPR056453">
    <property type="entry name" value="HTH_DNAJC9"/>
</dbReference>
<dbReference type="OrthoDB" id="110024at2759"/>
<dbReference type="EMBL" id="OU900102">
    <property type="protein sequence ID" value="CAG9865130.1"/>
    <property type="molecule type" value="Genomic_DNA"/>
</dbReference>
<dbReference type="FunFam" id="1.10.287.110:FF:000035">
    <property type="entry name" value="DnaJ homolog subfamily C member 9"/>
    <property type="match status" value="1"/>
</dbReference>
<dbReference type="SMART" id="SM00271">
    <property type="entry name" value="DnaJ"/>
    <property type="match status" value="1"/>
</dbReference>
<dbReference type="PRINTS" id="PR00625">
    <property type="entry name" value="JDOMAIN"/>
</dbReference>